<dbReference type="EMBL" id="WMLF01000607">
    <property type="protein sequence ID" value="MBB1246785.1"/>
    <property type="molecule type" value="Genomic_DNA"/>
</dbReference>
<organism evidence="1 2">
    <name type="scientific">Streptomyces durbertensis</name>
    <dbReference type="NCBI Taxonomy" id="2448886"/>
    <lineage>
        <taxon>Bacteria</taxon>
        <taxon>Bacillati</taxon>
        <taxon>Actinomycetota</taxon>
        <taxon>Actinomycetes</taxon>
        <taxon>Kitasatosporales</taxon>
        <taxon>Streptomycetaceae</taxon>
        <taxon>Streptomyces</taxon>
    </lineage>
</organism>
<reference evidence="2" key="1">
    <citation type="journal article" date="2020" name="Syst. Appl. Microbiol.">
        <title>Streptomyces alkaliterrae sp. nov., isolated from an alkaline soil, and emended descriptions of Streptomyces alkaliphilus, Streptomyces calidiresistens and Streptomyces durbertensis.</title>
        <authorList>
            <person name="Swiecimska M."/>
            <person name="Golinska P."/>
            <person name="Nouioui I."/>
            <person name="Wypij M."/>
            <person name="Rai M."/>
            <person name="Sangal V."/>
            <person name="Goodfellow M."/>
        </authorList>
    </citation>
    <scope>NUCLEOTIDE SEQUENCE [LARGE SCALE GENOMIC DNA]</scope>
    <source>
        <strain evidence="2">DSM 104538</strain>
    </source>
</reference>
<proteinExistence type="predicted"/>
<dbReference type="PANTHER" id="PTHR34822:SF1">
    <property type="entry name" value="GRPB FAMILY PROTEIN"/>
    <property type="match status" value="1"/>
</dbReference>
<sequence>MSEAEIRAAHVGEPTRLDGRVELAEPDPAWAAAYARTADAVRRALGADVRLLEHVGSTSVPGLAAKPIVDILLELPEPGREETYVPALAALGLHLAIREPDWYEHRVLRAAAAEPAVNLHVFAEGCPESVRMLRFRDLLRSDAGARREYERRKRELAVRHWKYVQNYADAKTAVIDELLAKAPPA</sequence>
<gene>
    <name evidence="1" type="ORF">GL263_25005</name>
</gene>
<dbReference type="InterPro" id="IPR007344">
    <property type="entry name" value="GrpB/CoaE"/>
</dbReference>
<dbReference type="InterPro" id="IPR043519">
    <property type="entry name" value="NT_sf"/>
</dbReference>
<dbReference type="SUPFAM" id="SSF81301">
    <property type="entry name" value="Nucleotidyltransferase"/>
    <property type="match status" value="1"/>
</dbReference>
<name>A0ABR6EN54_9ACTN</name>
<evidence type="ECO:0000313" key="1">
    <source>
        <dbReference type="EMBL" id="MBB1246785.1"/>
    </source>
</evidence>
<accession>A0ABR6EN54</accession>
<protein>
    <submittedName>
        <fullName evidence="1">GrpB family protein</fullName>
    </submittedName>
</protein>
<comment type="caution">
    <text evidence="1">The sequence shown here is derived from an EMBL/GenBank/DDBJ whole genome shotgun (WGS) entry which is preliminary data.</text>
</comment>
<dbReference type="PANTHER" id="PTHR34822">
    <property type="entry name" value="GRPB DOMAIN PROTEIN (AFU_ORTHOLOGUE AFUA_1G01530)"/>
    <property type="match status" value="1"/>
</dbReference>
<dbReference type="Pfam" id="PF04229">
    <property type="entry name" value="GrpB"/>
    <property type="match status" value="1"/>
</dbReference>
<keyword evidence="2" id="KW-1185">Reference proteome</keyword>
<evidence type="ECO:0000313" key="2">
    <source>
        <dbReference type="Proteomes" id="UP000766698"/>
    </source>
</evidence>
<dbReference type="Gene3D" id="3.30.460.10">
    <property type="entry name" value="Beta Polymerase, domain 2"/>
    <property type="match status" value="1"/>
</dbReference>
<dbReference type="Proteomes" id="UP000766698">
    <property type="component" value="Unassembled WGS sequence"/>
</dbReference>